<dbReference type="Pfam" id="PF02397">
    <property type="entry name" value="Bac_transf"/>
    <property type="match status" value="1"/>
</dbReference>
<gene>
    <name evidence="9" type="primary">wcaJ</name>
    <name evidence="9" type="ordered locus">BMS_0376</name>
</gene>
<feature type="transmembrane region" description="Helical" evidence="7">
    <location>
        <begin position="109"/>
        <end position="129"/>
    </location>
</feature>
<organism evidence="9 10">
    <name type="scientific">Halobacteriovorax marinus (strain ATCC BAA-682 / DSM 15412 / SJ)</name>
    <name type="common">Bacteriovorax marinus</name>
    <dbReference type="NCBI Taxonomy" id="862908"/>
    <lineage>
        <taxon>Bacteria</taxon>
        <taxon>Pseudomonadati</taxon>
        <taxon>Bdellovibrionota</taxon>
        <taxon>Bacteriovoracia</taxon>
        <taxon>Bacteriovoracales</taxon>
        <taxon>Halobacteriovoraceae</taxon>
        <taxon>Halobacteriovorax</taxon>
    </lineage>
</organism>
<evidence type="ECO:0000256" key="4">
    <source>
        <dbReference type="ARBA" id="ARBA00022692"/>
    </source>
</evidence>
<evidence type="ECO:0000256" key="6">
    <source>
        <dbReference type="ARBA" id="ARBA00023136"/>
    </source>
</evidence>
<evidence type="ECO:0000313" key="9">
    <source>
        <dbReference type="EMBL" id="CBW25295.1"/>
    </source>
</evidence>
<accession>E1X3V5</accession>
<proteinExistence type="inferred from homology"/>
<feature type="transmembrane region" description="Helical" evidence="7">
    <location>
        <begin position="12"/>
        <end position="31"/>
    </location>
</feature>
<dbReference type="PANTHER" id="PTHR30576:SF0">
    <property type="entry name" value="UNDECAPRENYL-PHOSPHATE N-ACETYLGALACTOSAMINYL 1-PHOSPHATE TRANSFERASE-RELATED"/>
    <property type="match status" value="1"/>
</dbReference>
<feature type="transmembrane region" description="Helical" evidence="7">
    <location>
        <begin position="272"/>
        <end position="296"/>
    </location>
</feature>
<dbReference type="InterPro" id="IPR003362">
    <property type="entry name" value="Bact_transf"/>
</dbReference>
<comment type="similarity">
    <text evidence="2">Belongs to the bacterial sugar transferase family.</text>
</comment>
<evidence type="ECO:0000256" key="5">
    <source>
        <dbReference type="ARBA" id="ARBA00022989"/>
    </source>
</evidence>
<dbReference type="PATRIC" id="fig|862908.3.peg.360"/>
<keyword evidence="6 7" id="KW-0472">Membrane</keyword>
<dbReference type="PANTHER" id="PTHR30576">
    <property type="entry name" value="COLANIC BIOSYNTHESIS UDP-GLUCOSE LIPID CARRIER TRANSFERASE"/>
    <property type="match status" value="1"/>
</dbReference>
<dbReference type="Pfam" id="PF13727">
    <property type="entry name" value="CoA_binding_3"/>
    <property type="match status" value="1"/>
</dbReference>
<dbReference type="AlphaFoldDB" id="E1X3V5"/>
<keyword evidence="4 7" id="KW-0812">Transmembrane</keyword>
<dbReference type="NCBIfam" id="TIGR03023">
    <property type="entry name" value="WcaJ_sugtrans"/>
    <property type="match status" value="1"/>
</dbReference>
<dbReference type="NCBIfam" id="TIGR03025">
    <property type="entry name" value="EPS_sugtrans"/>
    <property type="match status" value="1"/>
</dbReference>
<dbReference type="KEGG" id="bmx:BMS_0376"/>
<keyword evidence="10" id="KW-1185">Reference proteome</keyword>
<evidence type="ECO:0000259" key="8">
    <source>
        <dbReference type="Pfam" id="PF02397"/>
    </source>
</evidence>
<feature type="transmembrane region" description="Helical" evidence="7">
    <location>
        <begin position="43"/>
        <end position="62"/>
    </location>
</feature>
<dbReference type="RefSeq" id="WP_014243083.1">
    <property type="nucleotide sequence ID" value="NC_016620.1"/>
</dbReference>
<dbReference type="EMBL" id="FQ312005">
    <property type="protein sequence ID" value="CBW25295.1"/>
    <property type="molecule type" value="Genomic_DNA"/>
</dbReference>
<dbReference type="Proteomes" id="UP000008963">
    <property type="component" value="Chromosome"/>
</dbReference>
<protein>
    <submittedName>
        <fullName evidence="9">UDP-glucose lipid carrier transferase</fullName>
    </submittedName>
</protein>
<reference evidence="10" key="1">
    <citation type="journal article" date="2013" name="ISME J.">
        <title>A small predatory core genome in the divergent marine Bacteriovorax marinus SJ and the terrestrial Bdellovibrio bacteriovorus.</title>
        <authorList>
            <person name="Crossman L.C."/>
            <person name="Chen H."/>
            <person name="Cerdeno-Tarraga A.M."/>
            <person name="Brooks K."/>
            <person name="Quail M.A."/>
            <person name="Pineiro S.A."/>
            <person name="Hobley L."/>
            <person name="Sockett R.E."/>
            <person name="Bentley S.D."/>
            <person name="Parkhill J."/>
            <person name="Williams H.N."/>
            <person name="Stine O.C."/>
        </authorList>
    </citation>
    <scope>NUCLEOTIDE SEQUENCE [LARGE SCALE GENOMIC DNA]</scope>
    <source>
        <strain evidence="10">ATCC BAA-682 / DSM 15412 / SJ</strain>
    </source>
</reference>
<dbReference type="OrthoDB" id="9808602at2"/>
<dbReference type="STRING" id="862908.BMS_0376"/>
<keyword evidence="5 7" id="KW-1133">Transmembrane helix</keyword>
<feature type="transmembrane region" description="Helical" evidence="7">
    <location>
        <begin position="83"/>
        <end position="103"/>
    </location>
</feature>
<feature type="domain" description="Bacterial sugar transferase" evidence="8">
    <location>
        <begin position="270"/>
        <end position="449"/>
    </location>
</feature>
<evidence type="ECO:0000256" key="7">
    <source>
        <dbReference type="SAM" id="Phobius"/>
    </source>
</evidence>
<comment type="subcellular location">
    <subcellularLocation>
        <location evidence="1">Membrane</location>
        <topology evidence="1">Multi-pass membrane protein</topology>
    </subcellularLocation>
</comment>
<evidence type="ECO:0000256" key="1">
    <source>
        <dbReference type="ARBA" id="ARBA00004141"/>
    </source>
</evidence>
<evidence type="ECO:0000256" key="3">
    <source>
        <dbReference type="ARBA" id="ARBA00022679"/>
    </source>
</evidence>
<dbReference type="GO" id="GO:0016020">
    <property type="term" value="C:membrane"/>
    <property type="evidence" value="ECO:0007669"/>
    <property type="project" value="UniProtKB-SubCell"/>
</dbReference>
<dbReference type="InterPro" id="IPR017473">
    <property type="entry name" value="Undecaprenyl-P_gluc_Ptfrase"/>
</dbReference>
<sequence>MLKESEKTFALLQRIIDSTIILIAWLIAYYVRFNFIPDGQQGLFLDFFKVGLILIPISLYFFDKFELYKSQRFSSRFIEILNTLKANFFSFIALIVILYFLKFERLSRIHLAIYFSISSTILLVTRITIRNFLRTLRAKGKNLRHVLLVGDGKNIENYYHAVKKYKDSGISFMGWIDPPSDTSIQVEKITQSYDEYSKNITPDSIILSYDSSSIDKQKMFLQKNYNDIVPIQLLPDLSFSLVGHQIEEFAGIPILTFNQPSFSSFELFLKRLFDFLASLMGLLIISPFMLMLSIGVKLSSPGPIFYGQERVGINGRKFNMWKFRSMRVANDNEDQTTWSSKEDPRKTKFGSFIRSTSLDELPQLWNVLIGDMSLVGPRPERTFFVEKFKNEIPNYMLRHKMKAGITGWAQVNGWRGDTDLSKRIECDIYYIRNWSLILDFKILLLTFVKGFINKNAY</sequence>
<evidence type="ECO:0000256" key="2">
    <source>
        <dbReference type="ARBA" id="ARBA00006464"/>
    </source>
</evidence>
<evidence type="ECO:0000313" key="10">
    <source>
        <dbReference type="Proteomes" id="UP000008963"/>
    </source>
</evidence>
<keyword evidence="3 9" id="KW-0808">Transferase</keyword>
<dbReference type="InterPro" id="IPR017475">
    <property type="entry name" value="EPS_sugar_tfrase"/>
</dbReference>
<dbReference type="GO" id="GO:0016780">
    <property type="term" value="F:phosphotransferase activity, for other substituted phosphate groups"/>
    <property type="evidence" value="ECO:0007669"/>
    <property type="project" value="TreeGrafter"/>
</dbReference>
<dbReference type="eggNOG" id="COG2148">
    <property type="taxonomic scope" value="Bacteria"/>
</dbReference>
<dbReference type="HOGENOM" id="CLU_024920_0_1_7"/>
<name>E1X3V5_HALMS</name>